<reference evidence="2" key="1">
    <citation type="journal article" date="2019" name="Sci. Rep.">
        <title>Draft genome of Tanacetum cinerariifolium, the natural source of mosquito coil.</title>
        <authorList>
            <person name="Yamashiro T."/>
            <person name="Shiraishi A."/>
            <person name="Satake H."/>
            <person name="Nakayama K."/>
        </authorList>
    </citation>
    <scope>NUCLEOTIDE SEQUENCE</scope>
</reference>
<proteinExistence type="predicted"/>
<comment type="caution">
    <text evidence="2">The sequence shown here is derived from an EMBL/GenBank/DDBJ whole genome shotgun (WGS) entry which is preliminary data.</text>
</comment>
<keyword evidence="2" id="KW-0548">Nucleotidyltransferase</keyword>
<dbReference type="GO" id="GO:0003964">
    <property type="term" value="F:RNA-directed DNA polymerase activity"/>
    <property type="evidence" value="ECO:0007669"/>
    <property type="project" value="UniProtKB-KW"/>
</dbReference>
<keyword evidence="2" id="KW-0695">RNA-directed DNA polymerase</keyword>
<dbReference type="EMBL" id="BKCJ010004106">
    <property type="protein sequence ID" value="GEU59057.1"/>
    <property type="molecule type" value="Genomic_DNA"/>
</dbReference>
<gene>
    <name evidence="2" type="ORF">Tci_031035</name>
</gene>
<feature type="compositionally biased region" description="Basic and acidic residues" evidence="1">
    <location>
        <begin position="45"/>
        <end position="60"/>
    </location>
</feature>
<feature type="compositionally biased region" description="Basic residues" evidence="1">
    <location>
        <begin position="78"/>
        <end position="87"/>
    </location>
</feature>
<dbReference type="AlphaFoldDB" id="A0A6L2LDS9"/>
<accession>A0A6L2LDS9</accession>
<feature type="compositionally biased region" description="Basic and acidic residues" evidence="1">
    <location>
        <begin position="25"/>
        <end position="37"/>
    </location>
</feature>
<keyword evidence="2" id="KW-0808">Transferase</keyword>
<sequence length="261" mass="30389">MGLESPRHMMVGKRRRDKGLFNRLGGKEKSMSAHSESRYQSSRSRRMEQIPRNRYHEGTYSRRMKPLSESEDSGGGHWKSRSKKKKSSIKEDDLHIKGAPECMRISGFMHEITNPELIKRLHDNILKSIDEMMRSRSNKKLGENKILKKEETSRINRPERRRDKLTLLTKSPREILALDKGKFKISSPMTTPVKKRNNNKLCEFHGEVGHNTDECMHMRRHIEELIKAGKLSHVIKELKQSNRKDQPKAAKKGEASEKEIL</sequence>
<evidence type="ECO:0000256" key="1">
    <source>
        <dbReference type="SAM" id="MobiDB-lite"/>
    </source>
</evidence>
<organism evidence="2">
    <name type="scientific">Tanacetum cinerariifolium</name>
    <name type="common">Dalmatian daisy</name>
    <name type="synonym">Chrysanthemum cinerariifolium</name>
    <dbReference type="NCBI Taxonomy" id="118510"/>
    <lineage>
        <taxon>Eukaryota</taxon>
        <taxon>Viridiplantae</taxon>
        <taxon>Streptophyta</taxon>
        <taxon>Embryophyta</taxon>
        <taxon>Tracheophyta</taxon>
        <taxon>Spermatophyta</taxon>
        <taxon>Magnoliopsida</taxon>
        <taxon>eudicotyledons</taxon>
        <taxon>Gunneridae</taxon>
        <taxon>Pentapetalae</taxon>
        <taxon>asterids</taxon>
        <taxon>campanulids</taxon>
        <taxon>Asterales</taxon>
        <taxon>Asteraceae</taxon>
        <taxon>Asteroideae</taxon>
        <taxon>Anthemideae</taxon>
        <taxon>Anthemidinae</taxon>
        <taxon>Tanacetum</taxon>
    </lineage>
</organism>
<feature type="region of interest" description="Disordered" evidence="1">
    <location>
        <begin position="1"/>
        <end position="95"/>
    </location>
</feature>
<evidence type="ECO:0000313" key="2">
    <source>
        <dbReference type="EMBL" id="GEU59057.1"/>
    </source>
</evidence>
<name>A0A6L2LDS9_TANCI</name>
<protein>
    <submittedName>
        <fullName evidence="2">Reverse transcriptase domain-containing protein</fullName>
    </submittedName>
</protein>
<feature type="region of interest" description="Disordered" evidence="1">
    <location>
        <begin position="238"/>
        <end position="261"/>
    </location>
</feature>